<reference evidence="3 4" key="1">
    <citation type="journal article" date="2018" name="Evol. Lett.">
        <title>Horizontal gene cluster transfer increased hallucinogenic mushroom diversity.</title>
        <authorList>
            <person name="Reynolds H.T."/>
            <person name="Vijayakumar V."/>
            <person name="Gluck-Thaler E."/>
            <person name="Korotkin H.B."/>
            <person name="Matheny P.B."/>
            <person name="Slot J.C."/>
        </authorList>
    </citation>
    <scope>NUCLEOTIDE SEQUENCE [LARGE SCALE GENOMIC DNA]</scope>
    <source>
        <strain evidence="3 4">2631</strain>
    </source>
</reference>
<comment type="caution">
    <text evidence="3">The sequence shown here is derived from an EMBL/GenBank/DDBJ whole genome shotgun (WGS) entry which is preliminary data.</text>
</comment>
<name>A0A409XSP2_PSICY</name>
<feature type="transmembrane region" description="Helical" evidence="2">
    <location>
        <begin position="118"/>
        <end position="134"/>
    </location>
</feature>
<feature type="transmembrane region" description="Helical" evidence="2">
    <location>
        <begin position="448"/>
        <end position="469"/>
    </location>
</feature>
<feature type="transmembrane region" description="Helical" evidence="2">
    <location>
        <begin position="402"/>
        <end position="427"/>
    </location>
</feature>
<feature type="transmembrane region" description="Helical" evidence="2">
    <location>
        <begin position="481"/>
        <end position="506"/>
    </location>
</feature>
<evidence type="ECO:0000313" key="3">
    <source>
        <dbReference type="EMBL" id="PPQ93748.1"/>
    </source>
</evidence>
<keyword evidence="2" id="KW-1133">Transmembrane helix</keyword>
<keyword evidence="2" id="KW-0472">Membrane</keyword>
<evidence type="ECO:0000256" key="2">
    <source>
        <dbReference type="SAM" id="Phobius"/>
    </source>
</evidence>
<feature type="region of interest" description="Disordered" evidence="1">
    <location>
        <begin position="349"/>
        <end position="376"/>
    </location>
</feature>
<gene>
    <name evidence="3" type="ORF">CVT25_008128</name>
</gene>
<keyword evidence="2" id="KW-0812">Transmembrane</keyword>
<dbReference type="Proteomes" id="UP000283269">
    <property type="component" value="Unassembled WGS sequence"/>
</dbReference>
<dbReference type="AlphaFoldDB" id="A0A409XSP2"/>
<feature type="transmembrane region" description="Helical" evidence="2">
    <location>
        <begin position="235"/>
        <end position="257"/>
    </location>
</feature>
<feature type="transmembrane region" description="Helical" evidence="2">
    <location>
        <begin position="78"/>
        <end position="97"/>
    </location>
</feature>
<dbReference type="InParanoid" id="A0A409XSP2"/>
<evidence type="ECO:0000313" key="4">
    <source>
        <dbReference type="Proteomes" id="UP000283269"/>
    </source>
</evidence>
<feature type="non-terminal residue" evidence="3">
    <location>
        <position position="1"/>
    </location>
</feature>
<feature type="region of interest" description="Disordered" evidence="1">
    <location>
        <begin position="276"/>
        <end position="299"/>
    </location>
</feature>
<dbReference type="PANTHER" id="PTHR35043:SF7">
    <property type="entry name" value="TRANSCRIPTION FACTOR DOMAIN-CONTAINING PROTEIN"/>
    <property type="match status" value="1"/>
</dbReference>
<protein>
    <submittedName>
        <fullName evidence="3">Uncharacterized protein</fullName>
    </submittedName>
</protein>
<dbReference type="PANTHER" id="PTHR35043">
    <property type="entry name" value="TRANSCRIPTION FACTOR DOMAIN-CONTAINING PROTEIN"/>
    <property type="match status" value="1"/>
</dbReference>
<feature type="transmembrane region" description="Helical" evidence="2">
    <location>
        <begin position="527"/>
        <end position="549"/>
    </location>
</feature>
<dbReference type="STRING" id="93625.A0A409XSP2"/>
<evidence type="ECO:0000256" key="1">
    <source>
        <dbReference type="SAM" id="MobiDB-lite"/>
    </source>
</evidence>
<dbReference type="OrthoDB" id="9451547at2759"/>
<keyword evidence="4" id="KW-1185">Reference proteome</keyword>
<accession>A0A409XSP2</accession>
<proteinExistence type="predicted"/>
<organism evidence="3 4">
    <name type="scientific">Psilocybe cyanescens</name>
    <dbReference type="NCBI Taxonomy" id="93625"/>
    <lineage>
        <taxon>Eukaryota</taxon>
        <taxon>Fungi</taxon>
        <taxon>Dikarya</taxon>
        <taxon>Basidiomycota</taxon>
        <taxon>Agaricomycotina</taxon>
        <taxon>Agaricomycetes</taxon>
        <taxon>Agaricomycetidae</taxon>
        <taxon>Agaricales</taxon>
        <taxon>Agaricineae</taxon>
        <taxon>Strophariaceae</taxon>
        <taxon>Psilocybe</taxon>
    </lineage>
</organism>
<dbReference type="EMBL" id="NHYD01000605">
    <property type="protein sequence ID" value="PPQ93748.1"/>
    <property type="molecule type" value="Genomic_DNA"/>
</dbReference>
<sequence length="583" mass="65785">RLNVCCALIHGVNQLIAPDVLPSPSCQTSLSVAFVSDETMALLTLGTAYRAQAHCHYPRDTLASTQFSDDSQFTDRSIWNIVWSCFATIFACTWIAVHPNIPAPKESAIRVFGRRLAIMLYLLIVPEMVIWWTTRQYLAASEIAKRHQAKGWTKTQAFFLVMGGFSLYEDGVLLRTLEAHEMEKLEEEGKIEWPTITEEEIKDKSNGDFFSKSVVVMQTTWFIIQCIVRRSKRMVLTELEVVTLAFAAVTMVIYALWWNKPLDVQVSVPVHLKKECLPDSDVNPEEEKRKTTSRSVAAVGEDDDRLQTSLLEEVERSEIPIAVNVDVVTYPQTLLLGSKTPVAQGVDIEAQETSERSQSASPEPVPDPPVSHPYHDPSLSLPQKFRMYLRAKREEFGLIRGIIYVFTIRPGTMFFRAIFDMVLCTTLKGKRHRVPTFYAPPVKNDSMCAMPGIVVAIVFGGIHCIAWSYDFPTVIEKWAWRVSAVLVSGIPLSVCFLSVLAIPIFISDGDWDRDRDRDVRALKERSAVLAKFTLITIVRISYLLTLFYIPARGVLLILPLTGLRTQPAGAYIDLNWTAYLPYV</sequence>